<name>A0A646KNI1_STRJU</name>
<protein>
    <submittedName>
        <fullName evidence="1">Uncharacterized protein</fullName>
    </submittedName>
</protein>
<organism evidence="1 2">
    <name type="scientific">Streptomyces jumonjinensis</name>
    <dbReference type="NCBI Taxonomy" id="1945"/>
    <lineage>
        <taxon>Bacteria</taxon>
        <taxon>Bacillati</taxon>
        <taxon>Actinomycetota</taxon>
        <taxon>Actinomycetes</taxon>
        <taxon>Kitasatosporales</taxon>
        <taxon>Streptomycetaceae</taxon>
        <taxon>Streptomyces</taxon>
    </lineage>
</organism>
<gene>
    <name evidence="1" type="ORF">FF041_28000</name>
</gene>
<dbReference type="EMBL" id="VCLA01000180">
    <property type="protein sequence ID" value="MQT03874.1"/>
    <property type="molecule type" value="Genomic_DNA"/>
</dbReference>
<accession>A0A646KNI1</accession>
<evidence type="ECO:0000313" key="1">
    <source>
        <dbReference type="EMBL" id="MQT03874.1"/>
    </source>
</evidence>
<dbReference type="Proteomes" id="UP000419138">
    <property type="component" value="Unassembled WGS sequence"/>
</dbReference>
<comment type="caution">
    <text evidence="1">The sequence shown here is derived from an EMBL/GenBank/DDBJ whole genome shotgun (WGS) entry which is preliminary data.</text>
</comment>
<reference evidence="1 2" key="1">
    <citation type="submission" date="2019-05" db="EMBL/GenBank/DDBJ databases">
        <title>Comparative genomics and metabolomics analyses of clavulanic acid producing Streptomyces species provides insight into specialized metabolism and evolution of beta-lactam biosynthetic gene clusters.</title>
        <authorList>
            <person name="Moore M.A."/>
            <person name="Cruz-Morales P."/>
            <person name="Barona Gomez F."/>
            <person name="Kapil T."/>
        </authorList>
    </citation>
    <scope>NUCLEOTIDE SEQUENCE [LARGE SCALE GENOMIC DNA]</scope>
    <source>
        <strain evidence="1 2">NRRL 5741</strain>
    </source>
</reference>
<dbReference type="RefSeq" id="WP_153525382.1">
    <property type="nucleotide sequence ID" value="NZ_JBEPDZ010000025.1"/>
</dbReference>
<keyword evidence="2" id="KW-1185">Reference proteome</keyword>
<proteinExistence type="predicted"/>
<dbReference type="AlphaFoldDB" id="A0A646KNI1"/>
<evidence type="ECO:0000313" key="2">
    <source>
        <dbReference type="Proteomes" id="UP000419138"/>
    </source>
</evidence>
<sequence length="70" mass="7453">MTMRLPARLRLLAHRRGWIASPSLAYLGVPFGPQKRDLALEVAAALGARCAAGTCAICGPDPEPHETMTP</sequence>